<feature type="region of interest" description="Disordered" evidence="1">
    <location>
        <begin position="51"/>
        <end position="107"/>
    </location>
</feature>
<keyword evidence="3" id="KW-1185">Reference proteome</keyword>
<dbReference type="Proteomes" id="UP000634136">
    <property type="component" value="Unassembled WGS sequence"/>
</dbReference>
<name>A0A834TX37_9FABA</name>
<comment type="caution">
    <text evidence="2">The sequence shown here is derived from an EMBL/GenBank/DDBJ whole genome shotgun (WGS) entry which is preliminary data.</text>
</comment>
<organism evidence="2 3">
    <name type="scientific">Senna tora</name>
    <dbReference type="NCBI Taxonomy" id="362788"/>
    <lineage>
        <taxon>Eukaryota</taxon>
        <taxon>Viridiplantae</taxon>
        <taxon>Streptophyta</taxon>
        <taxon>Embryophyta</taxon>
        <taxon>Tracheophyta</taxon>
        <taxon>Spermatophyta</taxon>
        <taxon>Magnoliopsida</taxon>
        <taxon>eudicotyledons</taxon>
        <taxon>Gunneridae</taxon>
        <taxon>Pentapetalae</taxon>
        <taxon>rosids</taxon>
        <taxon>fabids</taxon>
        <taxon>Fabales</taxon>
        <taxon>Fabaceae</taxon>
        <taxon>Caesalpinioideae</taxon>
        <taxon>Cassia clade</taxon>
        <taxon>Senna</taxon>
    </lineage>
</organism>
<protein>
    <submittedName>
        <fullName evidence="2">Uncharacterized protein</fullName>
    </submittedName>
</protein>
<feature type="compositionally biased region" description="Basic and acidic residues" evidence="1">
    <location>
        <begin position="85"/>
        <end position="94"/>
    </location>
</feature>
<evidence type="ECO:0000256" key="1">
    <source>
        <dbReference type="SAM" id="MobiDB-lite"/>
    </source>
</evidence>
<evidence type="ECO:0000313" key="2">
    <source>
        <dbReference type="EMBL" id="KAF7830205.1"/>
    </source>
</evidence>
<proteinExistence type="predicted"/>
<dbReference type="AlphaFoldDB" id="A0A834TX37"/>
<accession>A0A834TX37</accession>
<gene>
    <name evidence="2" type="ORF">G2W53_012538</name>
</gene>
<reference evidence="2" key="1">
    <citation type="submission" date="2020-09" db="EMBL/GenBank/DDBJ databases">
        <title>Genome-Enabled Discovery of Anthraquinone Biosynthesis in Senna tora.</title>
        <authorList>
            <person name="Kang S.-H."/>
            <person name="Pandey R.P."/>
            <person name="Lee C.-M."/>
            <person name="Sim J.-S."/>
            <person name="Jeong J.-T."/>
            <person name="Choi B.-S."/>
            <person name="Jung M."/>
            <person name="Ginzburg D."/>
            <person name="Zhao K."/>
            <person name="Won S.Y."/>
            <person name="Oh T.-J."/>
            <person name="Yu Y."/>
            <person name="Kim N.-H."/>
            <person name="Lee O.R."/>
            <person name="Lee T.-H."/>
            <person name="Bashyal P."/>
            <person name="Kim T.-S."/>
            <person name="Lee W.-H."/>
            <person name="Kawkins C."/>
            <person name="Kim C.-K."/>
            <person name="Kim J.S."/>
            <person name="Ahn B.O."/>
            <person name="Rhee S.Y."/>
            <person name="Sohng J.K."/>
        </authorList>
    </citation>
    <scope>NUCLEOTIDE SEQUENCE</scope>
    <source>
        <tissue evidence="2">Leaf</tissue>
    </source>
</reference>
<feature type="compositionally biased region" description="Low complexity" evidence="1">
    <location>
        <begin position="54"/>
        <end position="69"/>
    </location>
</feature>
<evidence type="ECO:0000313" key="3">
    <source>
        <dbReference type="Proteomes" id="UP000634136"/>
    </source>
</evidence>
<sequence length="107" mass="11382">MKQPVWRADMLKLQQFEASPLTGKGSSGAAGFRVGFLGKRVFVLTAESKTAEALPNSPISSSPLSPSSKKSSRALLANIRAINQKRAESRDKKAPPPRSPVLAVGHS</sequence>
<dbReference type="EMBL" id="JAAIUW010000005">
    <property type="protein sequence ID" value="KAF7830205.1"/>
    <property type="molecule type" value="Genomic_DNA"/>
</dbReference>